<dbReference type="PANTHER" id="PTHR30135:SF3">
    <property type="entry name" value="GLUCONEOGENESIS FACTOR-RELATED"/>
    <property type="match status" value="1"/>
</dbReference>
<dbReference type="EMBL" id="JARACI010000836">
    <property type="protein sequence ID" value="MDD9206284.1"/>
    <property type="molecule type" value="Genomic_DNA"/>
</dbReference>
<dbReference type="Proteomes" id="UP001165561">
    <property type="component" value="Unassembled WGS sequence"/>
</dbReference>
<comment type="similarity">
    <text evidence="2">Belongs to the gluconeogenesis factor family.</text>
</comment>
<evidence type="ECO:0000313" key="3">
    <source>
        <dbReference type="EMBL" id="MDD9206284.1"/>
    </source>
</evidence>
<accession>A0ABT5TW50</accession>
<dbReference type="HAMAP" id="MF_00973">
    <property type="entry name" value="Gluconeogen_factor"/>
    <property type="match status" value="1"/>
</dbReference>
<organism evidence="3 4">
    <name type="scientific">Georgenia halotolerans</name>
    <dbReference type="NCBI Taxonomy" id="3028317"/>
    <lineage>
        <taxon>Bacteria</taxon>
        <taxon>Bacillati</taxon>
        <taxon>Actinomycetota</taxon>
        <taxon>Actinomycetes</taxon>
        <taxon>Micrococcales</taxon>
        <taxon>Bogoriellaceae</taxon>
        <taxon>Georgenia</taxon>
    </lineage>
</organism>
<comment type="subcellular location">
    <subcellularLocation>
        <location evidence="2">Cytoplasm</location>
    </subcellularLocation>
</comment>
<dbReference type="SUPFAM" id="SSF142338">
    <property type="entry name" value="CofD-like"/>
    <property type="match status" value="1"/>
</dbReference>
<comment type="function">
    <text evidence="2">Required for morphogenesis under gluconeogenic growth conditions.</text>
</comment>
<dbReference type="InterPro" id="IPR038136">
    <property type="entry name" value="CofD-like_dom_sf"/>
</dbReference>
<protein>
    <recommendedName>
        <fullName evidence="2">Putative gluconeogenesis factor</fullName>
    </recommendedName>
</protein>
<evidence type="ECO:0000256" key="1">
    <source>
        <dbReference type="ARBA" id="ARBA00022490"/>
    </source>
</evidence>
<dbReference type="PANTHER" id="PTHR30135">
    <property type="entry name" value="UNCHARACTERIZED PROTEIN YVCK-RELATED"/>
    <property type="match status" value="1"/>
</dbReference>
<sequence>MILPGSPFPGPRHRPDGGGAAIVALGGGHGLAATLRAVRHVSQNLTAVVTVADDGGSSGRLREEFDVLPPGDLRMALSALCDDSQWGLTWRDVLQHRFRSEGELDNHALGNLLILALWQLLGDEVAALDWVGGLLGARGRVLPMSAVPLDIQAQVRTAAGVEHVRGQSRVAAAEGMVEHVELIPPEPPARTEAVRAVEEADWVILGPGSWYTSVIPHLLVPDLARALEQTTARRAVVLNLSAQQGETDGMSAGDHLDALLRHCPGLRVDVVIADPSAVEDLDVLGVAAEACGAQLVLRQVRSGDSGAVHDPLRLAAAFRDAFEGVIGDVGTTEE</sequence>
<evidence type="ECO:0000313" key="4">
    <source>
        <dbReference type="Proteomes" id="UP001165561"/>
    </source>
</evidence>
<gene>
    <name evidence="3" type="primary">yvcK</name>
    <name evidence="3" type="ORF">PU560_07345</name>
</gene>
<keyword evidence="4" id="KW-1185">Reference proteome</keyword>
<dbReference type="CDD" id="cd07187">
    <property type="entry name" value="YvcK_like"/>
    <property type="match status" value="1"/>
</dbReference>
<dbReference type="Gene3D" id="3.40.50.10680">
    <property type="entry name" value="CofD-like domains"/>
    <property type="match status" value="1"/>
</dbReference>
<proteinExistence type="inferred from homology"/>
<dbReference type="Pfam" id="PF01933">
    <property type="entry name" value="CofD"/>
    <property type="match status" value="1"/>
</dbReference>
<comment type="caution">
    <text evidence="3">The sequence shown here is derived from an EMBL/GenBank/DDBJ whole genome shotgun (WGS) entry which is preliminary data.</text>
</comment>
<name>A0ABT5TW50_9MICO</name>
<dbReference type="InterPro" id="IPR010119">
    <property type="entry name" value="Gluconeogen_factor"/>
</dbReference>
<evidence type="ECO:0000256" key="2">
    <source>
        <dbReference type="HAMAP-Rule" id="MF_00973"/>
    </source>
</evidence>
<dbReference type="NCBIfam" id="TIGR01826">
    <property type="entry name" value="CofD_related"/>
    <property type="match status" value="1"/>
</dbReference>
<keyword evidence="1 2" id="KW-0963">Cytoplasm</keyword>
<dbReference type="InterPro" id="IPR002882">
    <property type="entry name" value="CofD"/>
</dbReference>
<reference evidence="3" key="1">
    <citation type="submission" date="2023-02" db="EMBL/GenBank/DDBJ databases">
        <title>Georgenia sp.10Sc9-8, isolated from a soil sample collected from the Taklamakan desert.</title>
        <authorList>
            <person name="Liu S."/>
        </authorList>
    </citation>
    <scope>NUCLEOTIDE SEQUENCE</scope>
    <source>
        <strain evidence="3">10Sc9-8</strain>
    </source>
</reference>